<keyword evidence="2" id="KW-1185">Reference proteome</keyword>
<dbReference type="Gene3D" id="2.60.120.260">
    <property type="entry name" value="Galactose-binding domain-like"/>
    <property type="match status" value="1"/>
</dbReference>
<dbReference type="EMBL" id="MDZC01000059">
    <property type="protein sequence ID" value="OGX85365.1"/>
    <property type="molecule type" value="Genomic_DNA"/>
</dbReference>
<sequence>MALSNSAQGQPYGYDFVTVLEGANGENGKTEYTYTNVEDVTPLGPPDDNGQIQPVSFFVPVPNKINITNGRLLKETVYKKNKTTNAFDKVIETENVYASGYETGNTLKTIKGCIVSSDFYCGPVPYTVPKIMRLGTQYYDIDCHWVRLVSSTKRVYNQYSPAIYTQTATNYNYGNPVHRQVTAVTQQLPNGDVLREYKSYPSDYTLLFSGPVFDMANRLRLLAQPVESYTTLMRNSVEWLTGAKLITYGYAMNGNALVRPIQTDQLRLRDPINLANSGFIPAQRASQKDSRYAPVQYLGYHMASGNVDLSRKAHDITESYQWDHRYQQQVAQFVNADRTVVSGLPAYLGNEASYLGFESGQSVDANPQEDYWFNTGTGDSRNYLTGNAHTGQYAWRVGPISAWSYNYGPTKHIAPSRQAARYKLSAWVNTEPGFRAGGGNLILSVNDHNGNQVNTASSYVGASFGDTQGKWKYVEAIIDLDAVRQQAGAAAGDRYRLVAYVCNTGGSSGNPVGFRVDDLRLHPVDAHAITYTYDAATNQPTSVSDVNSRPVYYEYDALQRLVVVRDDQRNIVKLYHYNYKQ</sequence>
<evidence type="ECO:0008006" key="3">
    <source>
        <dbReference type="Google" id="ProtNLM"/>
    </source>
</evidence>
<organism evidence="1 2">
    <name type="scientific">Hymenobacter glacialis</name>
    <dbReference type="NCBI Taxonomy" id="1908236"/>
    <lineage>
        <taxon>Bacteria</taxon>
        <taxon>Pseudomonadati</taxon>
        <taxon>Bacteroidota</taxon>
        <taxon>Cytophagia</taxon>
        <taxon>Cytophagales</taxon>
        <taxon>Hymenobacteraceae</taxon>
        <taxon>Hymenobacter</taxon>
    </lineage>
</organism>
<name>A0A1G1T3C3_9BACT</name>
<gene>
    <name evidence="1" type="ORF">BEN48_14455</name>
</gene>
<reference evidence="1 2" key="1">
    <citation type="submission" date="2016-08" db="EMBL/GenBank/DDBJ databases">
        <title>Hymenobacter coccineus sp. nov., Hymenobacter lapidarius sp. nov. and Hymenobacter glacialis sp. nov., isolated from Antarctic soil.</title>
        <authorList>
            <person name="Sedlacek I."/>
            <person name="Kralova S."/>
            <person name="Kyrova K."/>
            <person name="Maslanova I."/>
            <person name="Stankova E."/>
            <person name="Vrbovska V."/>
            <person name="Nemec M."/>
            <person name="Bartak M."/>
            <person name="Svec P."/>
            <person name="Busse H.-J."/>
            <person name="Pantucek R."/>
        </authorList>
    </citation>
    <scope>NUCLEOTIDE SEQUENCE [LARGE SCALE GENOMIC DNA]</scope>
    <source>
        <strain evidence="1 2">CCM 8648</strain>
    </source>
</reference>
<evidence type="ECO:0000313" key="2">
    <source>
        <dbReference type="Proteomes" id="UP000177791"/>
    </source>
</evidence>
<dbReference type="Proteomes" id="UP000177791">
    <property type="component" value="Unassembled WGS sequence"/>
</dbReference>
<dbReference type="InterPro" id="IPR006530">
    <property type="entry name" value="YD"/>
</dbReference>
<evidence type="ECO:0000313" key="1">
    <source>
        <dbReference type="EMBL" id="OGX85365.1"/>
    </source>
</evidence>
<dbReference type="AlphaFoldDB" id="A0A1G1T3C3"/>
<accession>A0A1G1T3C3</accession>
<protein>
    <recommendedName>
        <fullName evidence="3">YD repeat-containing protein</fullName>
    </recommendedName>
</protein>
<dbReference type="NCBIfam" id="TIGR01643">
    <property type="entry name" value="YD_repeat_2x"/>
    <property type="match status" value="1"/>
</dbReference>
<proteinExistence type="predicted"/>
<comment type="caution">
    <text evidence="1">The sequence shown here is derived from an EMBL/GenBank/DDBJ whole genome shotgun (WGS) entry which is preliminary data.</text>
</comment>
<dbReference type="STRING" id="1908236.BEN48_14455"/>